<name>A0A212PYC4_9PROT</name>
<keyword evidence="1" id="KW-0677">Repeat</keyword>
<keyword evidence="2 3" id="KW-0802">TPR repeat</keyword>
<dbReference type="Pfam" id="PF07719">
    <property type="entry name" value="TPR_2"/>
    <property type="match status" value="1"/>
</dbReference>
<dbReference type="PROSITE" id="PS50005">
    <property type="entry name" value="TPR"/>
    <property type="match status" value="3"/>
</dbReference>
<dbReference type="InterPro" id="IPR019734">
    <property type="entry name" value="TPR_rpt"/>
</dbReference>
<sequence length="572" mass="62647">MALSLALACLLVVGVGCTDGQSAGLQLISTGDTSKPWPDSTAGNYLVGQFAMEHGDLVTARESLDRALTADPDNQELRHQVFAVGLAQGSYDEKAASSLLALDPNAEEARLVLALGNVKRGQFAAAATIFEAIGNRGVAAIAAPVMRAWALYGAGQKDAARALLRETKPDDGFEGLRAYHLAMMDALDGKVDAARDQLKALLVGDRPSPLRIAMSLTGLDVRRGDKGGALQALQGQMQFYEENSAIEEAMARVREGQEPPVAIRDATSGIADTLMSLAAALQDQQAVGQALIYARFSAYLDPKAGDTLALIGRALLARNDGDGAIAAFDRVPKESPFAWDVELLKVATLDQIGQSDKAEAMLRQMAQDRPERLDALITLGDMLRQKEKFTEAEQAYTQAVQRLHDPNAQDWRLFYARGITYERTDRWPQAEADFKKALKLQPDQPYVLNYLGYSWVDKGIHLEEGRQMLRKAVELRPDDGFVVDSLGWAYFRLGDIPRSVAYLERAVELQPGDATINDHLGDAYWRAGREREARFQWHRSLSLNPTAEQTADIEKKLNDGLPRLPDNKSSRG</sequence>
<evidence type="ECO:0000256" key="3">
    <source>
        <dbReference type="PROSITE-ProRule" id="PRU00339"/>
    </source>
</evidence>
<dbReference type="Proteomes" id="UP000197065">
    <property type="component" value="Unassembled WGS sequence"/>
</dbReference>
<feature type="repeat" description="TPR" evidence="3">
    <location>
        <begin position="480"/>
        <end position="513"/>
    </location>
</feature>
<evidence type="ECO:0000256" key="1">
    <source>
        <dbReference type="ARBA" id="ARBA00022737"/>
    </source>
</evidence>
<dbReference type="PANTHER" id="PTHR45586">
    <property type="entry name" value="TPR REPEAT-CONTAINING PROTEIN PA4667"/>
    <property type="match status" value="1"/>
</dbReference>
<dbReference type="Pfam" id="PF13432">
    <property type="entry name" value="TPR_16"/>
    <property type="match status" value="2"/>
</dbReference>
<protein>
    <submittedName>
        <fullName evidence="4">Tfp pilus assembly protein PilF</fullName>
    </submittedName>
</protein>
<dbReference type="InterPro" id="IPR011990">
    <property type="entry name" value="TPR-like_helical_dom_sf"/>
</dbReference>
<accession>A0A212PYC4</accession>
<evidence type="ECO:0000313" key="4">
    <source>
        <dbReference type="EMBL" id="SNB51964.1"/>
    </source>
</evidence>
<dbReference type="EMBL" id="FYEH01000001">
    <property type="protein sequence ID" value="SNB51964.1"/>
    <property type="molecule type" value="Genomic_DNA"/>
</dbReference>
<dbReference type="SMART" id="SM00028">
    <property type="entry name" value="TPR"/>
    <property type="match status" value="8"/>
</dbReference>
<dbReference type="Gene3D" id="1.25.40.10">
    <property type="entry name" value="Tetratricopeptide repeat domain"/>
    <property type="match status" value="4"/>
</dbReference>
<feature type="repeat" description="TPR" evidence="3">
    <location>
        <begin position="41"/>
        <end position="74"/>
    </location>
</feature>
<gene>
    <name evidence="4" type="ORF">SAMN07250955_101156</name>
</gene>
<dbReference type="InterPro" id="IPR013105">
    <property type="entry name" value="TPR_2"/>
</dbReference>
<keyword evidence="5" id="KW-1185">Reference proteome</keyword>
<proteinExistence type="predicted"/>
<dbReference type="InterPro" id="IPR051012">
    <property type="entry name" value="CellSynth/LPSAsmb/PSIAsmb"/>
</dbReference>
<dbReference type="SUPFAM" id="SSF48452">
    <property type="entry name" value="TPR-like"/>
    <property type="match status" value="3"/>
</dbReference>
<dbReference type="AlphaFoldDB" id="A0A212PYC4"/>
<feature type="repeat" description="TPR" evidence="3">
    <location>
        <begin position="411"/>
        <end position="444"/>
    </location>
</feature>
<evidence type="ECO:0000256" key="2">
    <source>
        <dbReference type="ARBA" id="ARBA00022803"/>
    </source>
</evidence>
<reference evidence="4 5" key="1">
    <citation type="submission" date="2017-06" db="EMBL/GenBank/DDBJ databases">
        <authorList>
            <person name="Kim H.J."/>
            <person name="Triplett B.A."/>
        </authorList>
    </citation>
    <scope>NUCLEOTIDE SEQUENCE [LARGE SCALE GENOMIC DNA]</scope>
    <source>
        <strain evidence="4 5">B29T1</strain>
    </source>
</reference>
<organism evidence="4 5">
    <name type="scientific">Arboricoccus pini</name>
    <dbReference type="NCBI Taxonomy" id="1963835"/>
    <lineage>
        <taxon>Bacteria</taxon>
        <taxon>Pseudomonadati</taxon>
        <taxon>Pseudomonadota</taxon>
        <taxon>Alphaproteobacteria</taxon>
        <taxon>Geminicoccales</taxon>
        <taxon>Geminicoccaceae</taxon>
        <taxon>Arboricoccus</taxon>
    </lineage>
</organism>
<dbReference type="PANTHER" id="PTHR45586:SF14">
    <property type="entry name" value="TETRATRICOPEPTIDE TPR_2 REPEAT PROTEIN"/>
    <property type="match status" value="1"/>
</dbReference>
<evidence type="ECO:0000313" key="5">
    <source>
        <dbReference type="Proteomes" id="UP000197065"/>
    </source>
</evidence>